<keyword evidence="1" id="KW-0472">Membrane</keyword>
<accession>A0A2K9BL03</accession>
<dbReference type="Proteomes" id="UP000232491">
    <property type="component" value="Chromosome"/>
</dbReference>
<name>A0A2K9BL03_BIFBR</name>
<reference evidence="2 3" key="1">
    <citation type="submission" date="2017-05" db="EMBL/GenBank/DDBJ databases">
        <title>Comparative genomics and methylome analysis of the gut commensal Bifidobacterium breve.</title>
        <authorList>
            <person name="Bottacini F."/>
            <person name="Morrissey R."/>
            <person name="Roberts R.J."/>
            <person name="James K."/>
            <person name="van Breen J."/>
            <person name="Egan M."/>
            <person name="Lambert J."/>
            <person name="van Limpt K."/>
            <person name="Stanton C."/>
            <person name="Knol J."/>
            <person name="O' Connell Motherway M."/>
            <person name="van Sinderen D."/>
        </authorList>
    </citation>
    <scope>NUCLEOTIDE SEQUENCE [LARGE SCALE GENOMIC DNA]</scope>
    <source>
        <strain evidence="2 3">215W447a</strain>
    </source>
</reference>
<feature type="transmembrane region" description="Helical" evidence="1">
    <location>
        <begin position="39"/>
        <end position="57"/>
    </location>
</feature>
<proteinExistence type="predicted"/>
<protein>
    <submittedName>
        <fullName evidence="2">Uncharacterized protein</fullName>
    </submittedName>
</protein>
<evidence type="ECO:0000313" key="2">
    <source>
        <dbReference type="EMBL" id="AUE03210.1"/>
    </source>
</evidence>
<gene>
    <name evidence="2" type="ORF">BB215W447A_1194</name>
</gene>
<sequence length="83" mass="8577">MIVGFILDVVNTAGKHPVALFLGVFAELGLIFVFDGPAALITCAVPVIAGFMLLAYYGSDGRVIPASITAIAITGVALLPRFV</sequence>
<dbReference type="RefSeq" id="WP_106641501.1">
    <property type="nucleotide sequence ID" value="NZ_CP021558.1"/>
</dbReference>
<organism evidence="2 3">
    <name type="scientific">Bifidobacterium breve</name>
    <dbReference type="NCBI Taxonomy" id="1685"/>
    <lineage>
        <taxon>Bacteria</taxon>
        <taxon>Bacillati</taxon>
        <taxon>Actinomycetota</taxon>
        <taxon>Actinomycetes</taxon>
        <taxon>Bifidobacteriales</taxon>
        <taxon>Bifidobacteriaceae</taxon>
        <taxon>Bifidobacterium</taxon>
    </lineage>
</organism>
<dbReference type="AlphaFoldDB" id="A0A2K9BL03"/>
<feature type="transmembrane region" description="Helical" evidence="1">
    <location>
        <begin position="63"/>
        <end position="82"/>
    </location>
</feature>
<dbReference type="EMBL" id="CP021558">
    <property type="protein sequence ID" value="AUE03210.1"/>
    <property type="molecule type" value="Genomic_DNA"/>
</dbReference>
<keyword evidence="1" id="KW-0812">Transmembrane</keyword>
<feature type="transmembrane region" description="Helical" evidence="1">
    <location>
        <begin position="16"/>
        <end position="34"/>
    </location>
</feature>
<evidence type="ECO:0000313" key="3">
    <source>
        <dbReference type="Proteomes" id="UP000232491"/>
    </source>
</evidence>
<keyword evidence="1" id="KW-1133">Transmembrane helix</keyword>
<evidence type="ECO:0000256" key="1">
    <source>
        <dbReference type="SAM" id="Phobius"/>
    </source>
</evidence>